<evidence type="ECO:0000313" key="14">
    <source>
        <dbReference type="Proteomes" id="UP000283255"/>
    </source>
</evidence>
<evidence type="ECO:0000256" key="6">
    <source>
        <dbReference type="ARBA" id="ARBA00022692"/>
    </source>
</evidence>
<keyword evidence="5" id="KW-0997">Cell inner membrane</keyword>
<evidence type="ECO:0000256" key="3">
    <source>
        <dbReference type="ARBA" id="ARBA00004744"/>
    </source>
</evidence>
<evidence type="ECO:0000256" key="11">
    <source>
        <dbReference type="SAM" id="Phobius"/>
    </source>
</evidence>
<accession>A0A418YBV5</accession>
<evidence type="ECO:0000256" key="7">
    <source>
        <dbReference type="ARBA" id="ARBA00022989"/>
    </source>
</evidence>
<comment type="caution">
    <text evidence="13">The sequence shown here is derived from an EMBL/GenBank/DDBJ whole genome shotgun (WGS) entry which is preliminary data.</text>
</comment>
<evidence type="ECO:0000259" key="12">
    <source>
        <dbReference type="Pfam" id="PF07219"/>
    </source>
</evidence>
<feature type="transmembrane region" description="Helical" evidence="11">
    <location>
        <begin position="46"/>
        <end position="62"/>
    </location>
</feature>
<dbReference type="RefSeq" id="WP_119911751.1">
    <property type="nucleotide sequence ID" value="NZ_QZCH01000023.1"/>
</dbReference>
<comment type="subcellular location">
    <subcellularLocation>
        <location evidence="2">Cell inner membrane</location>
        <topology evidence="2">Multi-pass membrane protein</topology>
    </subcellularLocation>
</comment>
<dbReference type="InterPro" id="IPR011990">
    <property type="entry name" value="TPR-like_helical_dom_sf"/>
</dbReference>
<dbReference type="GO" id="GO:0006779">
    <property type="term" value="P:porphyrin-containing compound biosynthetic process"/>
    <property type="evidence" value="ECO:0007669"/>
    <property type="project" value="UniProtKB-KW"/>
</dbReference>
<dbReference type="UniPathway" id="UPA00252"/>
<dbReference type="Proteomes" id="UP000283255">
    <property type="component" value="Unassembled WGS sequence"/>
</dbReference>
<reference evidence="13 14" key="1">
    <citation type="submission" date="2018-09" db="EMBL/GenBank/DDBJ databases">
        <authorList>
            <person name="Wang F."/>
        </authorList>
    </citation>
    <scope>NUCLEOTIDE SEQUENCE [LARGE SCALE GENOMIC DNA]</scope>
    <source>
        <strain evidence="13 14">PLHSC7-2</strain>
    </source>
</reference>
<dbReference type="InterPro" id="IPR010817">
    <property type="entry name" value="HemY_N"/>
</dbReference>
<dbReference type="NCBIfam" id="TIGR00540">
    <property type="entry name" value="TPR_hemY_coli"/>
    <property type="match status" value="1"/>
</dbReference>
<keyword evidence="8 11" id="KW-0472">Membrane</keyword>
<feature type="repeat" description="TPR" evidence="10">
    <location>
        <begin position="327"/>
        <end position="360"/>
    </location>
</feature>
<evidence type="ECO:0000313" key="13">
    <source>
        <dbReference type="EMBL" id="RJG41946.1"/>
    </source>
</evidence>
<evidence type="ECO:0000256" key="10">
    <source>
        <dbReference type="PROSITE-ProRule" id="PRU00339"/>
    </source>
</evidence>
<evidence type="ECO:0000256" key="5">
    <source>
        <dbReference type="ARBA" id="ARBA00022519"/>
    </source>
</evidence>
<evidence type="ECO:0000256" key="9">
    <source>
        <dbReference type="ARBA" id="ARBA00023244"/>
    </source>
</evidence>
<dbReference type="Pfam" id="PF13181">
    <property type="entry name" value="TPR_8"/>
    <property type="match status" value="1"/>
</dbReference>
<evidence type="ECO:0000256" key="8">
    <source>
        <dbReference type="ARBA" id="ARBA00023136"/>
    </source>
</evidence>
<keyword evidence="4" id="KW-1003">Cell membrane</keyword>
<evidence type="ECO:0000256" key="2">
    <source>
        <dbReference type="ARBA" id="ARBA00004429"/>
    </source>
</evidence>
<name>A0A418YBV5_9GAMM</name>
<dbReference type="PROSITE" id="PS50005">
    <property type="entry name" value="TPR"/>
    <property type="match status" value="1"/>
</dbReference>
<feature type="domain" description="HemY N-terminal" evidence="12">
    <location>
        <begin position="26"/>
        <end position="132"/>
    </location>
</feature>
<dbReference type="EMBL" id="QZCH01000023">
    <property type="protein sequence ID" value="RJG41946.1"/>
    <property type="molecule type" value="Genomic_DNA"/>
</dbReference>
<dbReference type="Pfam" id="PF07219">
    <property type="entry name" value="HemY_N"/>
    <property type="match status" value="1"/>
</dbReference>
<dbReference type="GO" id="GO:0005886">
    <property type="term" value="C:plasma membrane"/>
    <property type="evidence" value="ECO:0007669"/>
    <property type="project" value="UniProtKB-SubCell"/>
</dbReference>
<dbReference type="InterPro" id="IPR005254">
    <property type="entry name" value="Heme_biosyn_assoc_TPR_pro"/>
</dbReference>
<dbReference type="GO" id="GO:0042168">
    <property type="term" value="P:heme metabolic process"/>
    <property type="evidence" value="ECO:0007669"/>
    <property type="project" value="InterPro"/>
</dbReference>
<gene>
    <name evidence="13" type="ORF">D1Z90_15760</name>
</gene>
<dbReference type="SUPFAM" id="SSF48452">
    <property type="entry name" value="TPR-like"/>
    <property type="match status" value="1"/>
</dbReference>
<keyword evidence="10" id="KW-0802">TPR repeat</keyword>
<reference evidence="13 14" key="2">
    <citation type="submission" date="2019-01" db="EMBL/GenBank/DDBJ databases">
        <title>Motilimonas pumilus sp. nov., isolated from the gut of sea cucumber (Apostichopus japonicus).</title>
        <authorList>
            <person name="Wang F.-Q."/>
            <person name="Ren L.-H."/>
            <person name="Lin Y.-W."/>
            <person name="Sun G.-H."/>
            <person name="Du Z.-J."/>
            <person name="Zhao J.-X."/>
            <person name="Liu X.-J."/>
            <person name="Liu L.-J."/>
        </authorList>
    </citation>
    <scope>NUCLEOTIDE SEQUENCE [LARGE SCALE GENOMIC DNA]</scope>
    <source>
        <strain evidence="13 14">PLHSC7-2</strain>
    </source>
</reference>
<dbReference type="InterPro" id="IPR019734">
    <property type="entry name" value="TPR_rpt"/>
</dbReference>
<dbReference type="OrthoDB" id="7067577at2"/>
<evidence type="ECO:0000256" key="4">
    <source>
        <dbReference type="ARBA" id="ARBA00022475"/>
    </source>
</evidence>
<comment type="pathway">
    <text evidence="3">Porphyrin-containing compound metabolism; protoheme biosynthesis.</text>
</comment>
<keyword evidence="7 11" id="KW-1133">Transmembrane helix</keyword>
<keyword evidence="6 11" id="KW-0812">Transmembrane</keyword>
<sequence length="392" mass="43502">MIKVLLLVAIIIAGLVFGPDLAGNKGYILISMGEYTIETTVTKGLLLTLIFYIVLVGLEWLFHKVIGVSRNSLGWFSHRRHKKARQDTYAGMLALAEGHYDDAEKLTAKSAKHSDTPLLNYLTAAEAAHERGDTQKRDDYLKQANENQEHQFAVGLTQARLSLQQGLYEEAYADLKRLHQQQPKHHKVTRLLAEVMQQLQQWQELLVLFPALRKASEQTSETLDQLEVTAQAGALAQVASAEGSQGLQVYWNKLSRKLKAEPQLICQVATLLNQQQDSVAGASILVNSIKKDAQEDVLRCIGELNFEDPAPLLQGLKNLSRKEGNNALLWATYGKLLQQSGQTDEAISAFDKSLAINHTPAICFQLAELYQQQGQTNKANDLYKSGLSLAVS</sequence>
<dbReference type="AlphaFoldDB" id="A0A418YBV5"/>
<organism evidence="13 14">
    <name type="scientific">Motilimonas pumila</name>
    <dbReference type="NCBI Taxonomy" id="2303987"/>
    <lineage>
        <taxon>Bacteria</taxon>
        <taxon>Pseudomonadati</taxon>
        <taxon>Pseudomonadota</taxon>
        <taxon>Gammaproteobacteria</taxon>
        <taxon>Alteromonadales</taxon>
        <taxon>Alteromonadales genera incertae sedis</taxon>
        <taxon>Motilimonas</taxon>
    </lineage>
</organism>
<protein>
    <submittedName>
        <fullName evidence="13">Heme biosynthesis protein HemY</fullName>
    </submittedName>
</protein>
<comment type="function">
    <text evidence="1">Involved in a late step of protoheme IX synthesis.</text>
</comment>
<keyword evidence="14" id="KW-1185">Reference proteome</keyword>
<evidence type="ECO:0000256" key="1">
    <source>
        <dbReference type="ARBA" id="ARBA00002962"/>
    </source>
</evidence>
<dbReference type="Gene3D" id="1.25.40.10">
    <property type="entry name" value="Tetratricopeptide repeat domain"/>
    <property type="match status" value="2"/>
</dbReference>
<keyword evidence="9" id="KW-0627">Porphyrin biosynthesis</keyword>
<proteinExistence type="predicted"/>